<proteinExistence type="predicted"/>
<name>A0ABU6H8H4_9BACI</name>
<protein>
    <recommendedName>
        <fullName evidence="3">Phage protein</fullName>
    </recommendedName>
</protein>
<dbReference type="Proteomes" id="UP001341297">
    <property type="component" value="Unassembled WGS sequence"/>
</dbReference>
<organism evidence="1 2">
    <name type="scientific">Bacillus glycinifermentans</name>
    <dbReference type="NCBI Taxonomy" id="1664069"/>
    <lineage>
        <taxon>Bacteria</taxon>
        <taxon>Bacillati</taxon>
        <taxon>Bacillota</taxon>
        <taxon>Bacilli</taxon>
        <taxon>Bacillales</taxon>
        <taxon>Bacillaceae</taxon>
        <taxon>Bacillus</taxon>
    </lineage>
</organism>
<dbReference type="RefSeq" id="WP_017474738.1">
    <property type="nucleotide sequence ID" value="NZ_JARRTL010000029.1"/>
</dbReference>
<reference evidence="1 2" key="1">
    <citation type="submission" date="2023-03" db="EMBL/GenBank/DDBJ databases">
        <title>Agriculturally important microbes genome sequencing.</title>
        <authorList>
            <person name="Dunlap C."/>
        </authorList>
    </citation>
    <scope>NUCLEOTIDE SEQUENCE [LARGE SCALE GENOMIC DNA]</scope>
    <source>
        <strain evidence="1 2">CBP-3203</strain>
    </source>
</reference>
<sequence length="57" mass="6867">MRKVKIEGYVIYNEDELIQGTCVTHEIDHWLFNEDIPREWSFSAVSDEEVDYDEEDE</sequence>
<dbReference type="EMBL" id="JARRTL010000029">
    <property type="protein sequence ID" value="MEC0487305.1"/>
    <property type="molecule type" value="Genomic_DNA"/>
</dbReference>
<evidence type="ECO:0008006" key="3">
    <source>
        <dbReference type="Google" id="ProtNLM"/>
    </source>
</evidence>
<evidence type="ECO:0000313" key="2">
    <source>
        <dbReference type="Proteomes" id="UP001341297"/>
    </source>
</evidence>
<accession>A0ABU6H8H4</accession>
<evidence type="ECO:0000313" key="1">
    <source>
        <dbReference type="EMBL" id="MEC0487305.1"/>
    </source>
</evidence>
<keyword evidence="2" id="KW-1185">Reference proteome</keyword>
<gene>
    <name evidence="1" type="ORF">P8828_21355</name>
</gene>
<comment type="caution">
    <text evidence="1">The sequence shown here is derived from an EMBL/GenBank/DDBJ whole genome shotgun (WGS) entry which is preliminary data.</text>
</comment>